<dbReference type="InterPro" id="IPR036397">
    <property type="entry name" value="RNaseH_sf"/>
</dbReference>
<gene>
    <name evidence="3" type="ORF">RUM43_014423</name>
</gene>
<dbReference type="Pfam" id="PF01612">
    <property type="entry name" value="DNA_pol_A_exo1"/>
    <property type="match status" value="1"/>
</dbReference>
<name>A0AAN8S6T0_POLSC</name>
<dbReference type="InterPro" id="IPR002562">
    <property type="entry name" value="3'-5'_exonuclease_dom"/>
</dbReference>
<dbReference type="GO" id="GO:0008408">
    <property type="term" value="F:3'-5' exonuclease activity"/>
    <property type="evidence" value="ECO:0007669"/>
    <property type="project" value="InterPro"/>
</dbReference>
<dbReference type="Gene3D" id="3.30.420.10">
    <property type="entry name" value="Ribonuclease H-like superfamily/Ribonuclease H"/>
    <property type="match status" value="1"/>
</dbReference>
<feature type="domain" description="3'-5' exonuclease" evidence="2">
    <location>
        <begin position="37"/>
        <end position="149"/>
    </location>
</feature>
<dbReference type="InterPro" id="IPR012337">
    <property type="entry name" value="RNaseH-like_sf"/>
</dbReference>
<dbReference type="PANTHER" id="PTHR46814:SF1">
    <property type="entry name" value="EGALITARIAN, ISOFORM B"/>
    <property type="match status" value="1"/>
</dbReference>
<proteinExistence type="predicted"/>
<dbReference type="Proteomes" id="UP001372834">
    <property type="component" value="Unassembled WGS sequence"/>
</dbReference>
<dbReference type="GO" id="GO:0003676">
    <property type="term" value="F:nucleic acid binding"/>
    <property type="evidence" value="ECO:0007669"/>
    <property type="project" value="InterPro"/>
</dbReference>
<evidence type="ECO:0000313" key="3">
    <source>
        <dbReference type="EMBL" id="KAK6617414.1"/>
    </source>
</evidence>
<dbReference type="SUPFAM" id="SSF53098">
    <property type="entry name" value="Ribonuclease H-like"/>
    <property type="match status" value="1"/>
</dbReference>
<dbReference type="AlphaFoldDB" id="A0AAN8S6T0"/>
<evidence type="ECO:0000313" key="4">
    <source>
        <dbReference type="Proteomes" id="UP001372834"/>
    </source>
</evidence>
<sequence length="410" mass="46996">MTVIIRLQKPLNSSRFNSFDVFGVAFFYFSKTLLSLLPVVTHDCRNDASTIYFQFGTILRNVFDTQSAHAVIEMQEMGKPVHKMKDVSLNTLYKTYNLPINPMKEYFKNLYKKDQKIWGRRPLSREMIIYAAADVVCLVPHLYTLMLKIIKPEHKKLLDELCEEQIYLHIKPDEVKLRKNQRKVETEVKDLKIKLSNQQLKQIVLSNREIRLLKYIDLTEKEKEKLRGSYKVAKKLEQLENAGSKDNNNKSSDSDSDLEEYPSLDSLHSGKISPMSGEMVALRSPASASEPVSLTESMQMVDEILSDTQMDRLDKIKRLEEILSAATSDIQHTYDDSANVGKSQKSQKTCTCNCHVDHGEVDGKSETKSDSDVACQTLSTGDIVITKIWFTEEEKEREKMLAFSLKMNNS</sequence>
<protein>
    <recommendedName>
        <fullName evidence="2">3'-5' exonuclease domain-containing protein</fullName>
    </recommendedName>
</protein>
<reference evidence="3 4" key="1">
    <citation type="submission" date="2023-10" db="EMBL/GenBank/DDBJ databases">
        <title>Genomes of two closely related lineages of the louse Polyplax serrata with different host specificities.</title>
        <authorList>
            <person name="Martinu J."/>
            <person name="Tarabai H."/>
            <person name="Stefka J."/>
            <person name="Hypsa V."/>
        </authorList>
    </citation>
    <scope>NUCLEOTIDE SEQUENCE [LARGE SCALE GENOMIC DNA]</scope>
    <source>
        <strain evidence="3">HR10_N</strain>
    </source>
</reference>
<evidence type="ECO:0000259" key="2">
    <source>
        <dbReference type="Pfam" id="PF01612"/>
    </source>
</evidence>
<comment type="caution">
    <text evidence="3">The sequence shown here is derived from an EMBL/GenBank/DDBJ whole genome shotgun (WGS) entry which is preliminary data.</text>
</comment>
<dbReference type="GO" id="GO:0006139">
    <property type="term" value="P:nucleobase-containing compound metabolic process"/>
    <property type="evidence" value="ECO:0007669"/>
    <property type="project" value="InterPro"/>
</dbReference>
<evidence type="ECO:0000256" key="1">
    <source>
        <dbReference type="SAM" id="MobiDB-lite"/>
    </source>
</evidence>
<dbReference type="PANTHER" id="PTHR46814">
    <property type="entry name" value="EGALITARIAN, ISOFORM B"/>
    <property type="match status" value="1"/>
</dbReference>
<accession>A0AAN8S6T0</accession>
<organism evidence="3 4">
    <name type="scientific">Polyplax serrata</name>
    <name type="common">Common mouse louse</name>
    <dbReference type="NCBI Taxonomy" id="468196"/>
    <lineage>
        <taxon>Eukaryota</taxon>
        <taxon>Metazoa</taxon>
        <taxon>Ecdysozoa</taxon>
        <taxon>Arthropoda</taxon>
        <taxon>Hexapoda</taxon>
        <taxon>Insecta</taxon>
        <taxon>Pterygota</taxon>
        <taxon>Neoptera</taxon>
        <taxon>Paraneoptera</taxon>
        <taxon>Psocodea</taxon>
        <taxon>Troctomorpha</taxon>
        <taxon>Phthiraptera</taxon>
        <taxon>Anoplura</taxon>
        <taxon>Polyplacidae</taxon>
        <taxon>Polyplax</taxon>
    </lineage>
</organism>
<dbReference type="EMBL" id="JAWJWE010000044">
    <property type="protein sequence ID" value="KAK6617414.1"/>
    <property type="molecule type" value="Genomic_DNA"/>
</dbReference>
<feature type="region of interest" description="Disordered" evidence="1">
    <location>
        <begin position="238"/>
        <end position="272"/>
    </location>
</feature>